<sequence>MVKAVFIASDTYKDEEICSTLKSHGIYKSNFVIDYTEESQSIFQKLSVALSIPKAPIKSLPFMSEKALQVLSLLDAHEQILIIEKSNVLQKALQHLLKSTDFFDFSSNIYIIYKEDSGYCTKPLKVGSQSFQIEQFDDDEEDLNDPESKFLQIANSTTLKFIRNYPQVRIKAYENAKTNISLALDEMSYLSKRLKSIGNILKENNESRHETDNESFECVKLLEETQNLCREIQVLKISSQEITTNLVPEELEPNFGVIEFPLEKYNVDMIMLQECQSNDHSEHVFTITNLTGYELNDLRIFQSDSPLPINSFSLKPNESIIKTEEFLLDVIKYRGIIEFQVYYCSFPLSRPAESCSVTIFSVTSVPGEKFKFVIEYKSHAIGTTGVLVMGNETVLLRNQRIKLFNQSTLTFDVPAQFKGDADIYFNHNNKRISNKKSIRIS</sequence>
<comment type="caution">
    <text evidence="1">The sequence shown here is derived from an EMBL/GenBank/DDBJ whole genome shotgun (WGS) entry which is preliminary data.</text>
</comment>
<evidence type="ECO:0000313" key="1">
    <source>
        <dbReference type="EMBL" id="OMJ66187.1"/>
    </source>
</evidence>
<dbReference type="EMBL" id="MPUH01001793">
    <property type="protein sequence ID" value="OMJ66187.1"/>
    <property type="molecule type" value="Genomic_DNA"/>
</dbReference>
<gene>
    <name evidence="1" type="ORF">SteCoe_37060</name>
</gene>
<protein>
    <submittedName>
        <fullName evidence="1">Uncharacterized protein</fullName>
    </submittedName>
</protein>
<dbReference type="Proteomes" id="UP000187209">
    <property type="component" value="Unassembled WGS sequence"/>
</dbReference>
<evidence type="ECO:0000313" key="2">
    <source>
        <dbReference type="Proteomes" id="UP000187209"/>
    </source>
</evidence>
<dbReference type="AlphaFoldDB" id="A0A1R2ANV2"/>
<accession>A0A1R2ANV2</accession>
<reference evidence="1 2" key="1">
    <citation type="submission" date="2016-11" db="EMBL/GenBank/DDBJ databases">
        <title>The macronuclear genome of Stentor coeruleus: a giant cell with tiny introns.</title>
        <authorList>
            <person name="Slabodnick M."/>
            <person name="Ruby J.G."/>
            <person name="Reiff S.B."/>
            <person name="Swart E.C."/>
            <person name="Gosai S."/>
            <person name="Prabakaran S."/>
            <person name="Witkowska E."/>
            <person name="Larue G.E."/>
            <person name="Fisher S."/>
            <person name="Freeman R.M."/>
            <person name="Gunawardena J."/>
            <person name="Chu W."/>
            <person name="Stover N.A."/>
            <person name="Gregory B.D."/>
            <person name="Nowacki M."/>
            <person name="Derisi J."/>
            <person name="Roy S.W."/>
            <person name="Marshall W.F."/>
            <person name="Sood P."/>
        </authorList>
    </citation>
    <scope>NUCLEOTIDE SEQUENCE [LARGE SCALE GENOMIC DNA]</scope>
    <source>
        <strain evidence="1">WM001</strain>
    </source>
</reference>
<keyword evidence="2" id="KW-1185">Reference proteome</keyword>
<proteinExistence type="predicted"/>
<organism evidence="1 2">
    <name type="scientific">Stentor coeruleus</name>
    <dbReference type="NCBI Taxonomy" id="5963"/>
    <lineage>
        <taxon>Eukaryota</taxon>
        <taxon>Sar</taxon>
        <taxon>Alveolata</taxon>
        <taxon>Ciliophora</taxon>
        <taxon>Postciliodesmatophora</taxon>
        <taxon>Heterotrichea</taxon>
        <taxon>Heterotrichida</taxon>
        <taxon>Stentoridae</taxon>
        <taxon>Stentor</taxon>
    </lineage>
</organism>
<name>A0A1R2ANV2_9CILI</name>